<name>A0A6L2NIV4_TANCI</name>
<reference evidence="1" key="1">
    <citation type="journal article" date="2019" name="Sci. Rep.">
        <title>Draft genome of Tanacetum cinerariifolium, the natural source of mosquito coil.</title>
        <authorList>
            <person name="Yamashiro T."/>
            <person name="Shiraishi A."/>
            <person name="Satake H."/>
            <person name="Nakayama K."/>
        </authorList>
    </citation>
    <scope>NUCLEOTIDE SEQUENCE</scope>
</reference>
<proteinExistence type="predicted"/>
<sequence length="161" mass="18450">MRQICIVPNVDISTNAIKEEGENSGEQKIVYDQVTDRSKGFAFIATESVQEAKEASRMFNGAVYACDQERSARIPSHKSRIKLNTCRASFNREIPSGILGVPHEMEMVEKKSRVTRLLKGYLMATLFYEPLTRKGFRLNEQRNELVDKAFVQISNDWVVRF</sequence>
<dbReference type="InterPro" id="IPR012677">
    <property type="entry name" value="Nucleotide-bd_a/b_plait_sf"/>
</dbReference>
<organism evidence="1">
    <name type="scientific">Tanacetum cinerariifolium</name>
    <name type="common">Dalmatian daisy</name>
    <name type="synonym">Chrysanthemum cinerariifolium</name>
    <dbReference type="NCBI Taxonomy" id="118510"/>
    <lineage>
        <taxon>Eukaryota</taxon>
        <taxon>Viridiplantae</taxon>
        <taxon>Streptophyta</taxon>
        <taxon>Embryophyta</taxon>
        <taxon>Tracheophyta</taxon>
        <taxon>Spermatophyta</taxon>
        <taxon>Magnoliopsida</taxon>
        <taxon>eudicotyledons</taxon>
        <taxon>Gunneridae</taxon>
        <taxon>Pentapetalae</taxon>
        <taxon>asterids</taxon>
        <taxon>campanulids</taxon>
        <taxon>Asterales</taxon>
        <taxon>Asteraceae</taxon>
        <taxon>Asteroideae</taxon>
        <taxon>Anthemideae</taxon>
        <taxon>Anthemidinae</taxon>
        <taxon>Tanacetum</taxon>
    </lineage>
</organism>
<keyword evidence="1" id="KW-0808">Transferase</keyword>
<evidence type="ECO:0000313" key="1">
    <source>
        <dbReference type="EMBL" id="GEU85527.1"/>
    </source>
</evidence>
<protein>
    <submittedName>
        <fullName evidence="1">Aspartate carbamoyltransferase, chloroplastic-like</fullName>
    </submittedName>
</protein>
<dbReference type="GO" id="GO:0003676">
    <property type="term" value="F:nucleic acid binding"/>
    <property type="evidence" value="ECO:0007669"/>
    <property type="project" value="InterPro"/>
</dbReference>
<dbReference type="GO" id="GO:0016740">
    <property type="term" value="F:transferase activity"/>
    <property type="evidence" value="ECO:0007669"/>
    <property type="project" value="UniProtKB-KW"/>
</dbReference>
<dbReference type="AlphaFoldDB" id="A0A6L2NIV4"/>
<dbReference type="EMBL" id="BKCJ010009127">
    <property type="protein sequence ID" value="GEU85527.1"/>
    <property type="molecule type" value="Genomic_DNA"/>
</dbReference>
<dbReference type="InterPro" id="IPR035979">
    <property type="entry name" value="RBD_domain_sf"/>
</dbReference>
<accession>A0A6L2NIV4</accession>
<dbReference type="Gene3D" id="3.30.70.330">
    <property type="match status" value="1"/>
</dbReference>
<dbReference type="SUPFAM" id="SSF54928">
    <property type="entry name" value="RNA-binding domain, RBD"/>
    <property type="match status" value="1"/>
</dbReference>
<comment type="caution">
    <text evidence="1">The sequence shown here is derived from an EMBL/GenBank/DDBJ whole genome shotgun (WGS) entry which is preliminary data.</text>
</comment>
<gene>
    <name evidence="1" type="ORF">Tci_057505</name>
</gene>